<dbReference type="AlphaFoldDB" id="A0A8T1ZDY3"/>
<gene>
    <name evidence="2" type="ORF">ISN44_As11g027850</name>
</gene>
<name>A0A8T1ZDY3_ARASU</name>
<feature type="domain" description="RNase H type-1" evidence="1">
    <location>
        <begin position="107"/>
        <end position="237"/>
    </location>
</feature>
<dbReference type="InterPro" id="IPR002156">
    <property type="entry name" value="RNaseH_domain"/>
</dbReference>
<dbReference type="GO" id="GO:0004523">
    <property type="term" value="F:RNA-DNA hybrid ribonuclease activity"/>
    <property type="evidence" value="ECO:0007669"/>
    <property type="project" value="InterPro"/>
</dbReference>
<dbReference type="InterPro" id="IPR044730">
    <property type="entry name" value="RNase_H-like_dom_plant"/>
</dbReference>
<dbReference type="CDD" id="cd06222">
    <property type="entry name" value="RNase_H_like"/>
    <property type="match status" value="1"/>
</dbReference>
<organism evidence="2 3">
    <name type="scientific">Arabidopsis suecica</name>
    <name type="common">Swedish thale-cress</name>
    <name type="synonym">Cardaminopsis suecica</name>
    <dbReference type="NCBI Taxonomy" id="45249"/>
    <lineage>
        <taxon>Eukaryota</taxon>
        <taxon>Viridiplantae</taxon>
        <taxon>Streptophyta</taxon>
        <taxon>Embryophyta</taxon>
        <taxon>Tracheophyta</taxon>
        <taxon>Spermatophyta</taxon>
        <taxon>Magnoliopsida</taxon>
        <taxon>eudicotyledons</taxon>
        <taxon>Gunneridae</taxon>
        <taxon>Pentapetalae</taxon>
        <taxon>rosids</taxon>
        <taxon>malvids</taxon>
        <taxon>Brassicales</taxon>
        <taxon>Brassicaceae</taxon>
        <taxon>Camelineae</taxon>
        <taxon>Arabidopsis</taxon>
    </lineage>
</organism>
<accession>A0A8T1ZDY3</accession>
<evidence type="ECO:0000259" key="1">
    <source>
        <dbReference type="PROSITE" id="PS50879"/>
    </source>
</evidence>
<dbReference type="PANTHER" id="PTHR47723">
    <property type="entry name" value="OS05G0353850 PROTEIN"/>
    <property type="match status" value="1"/>
</dbReference>
<comment type="caution">
    <text evidence="2">The sequence shown here is derived from an EMBL/GenBank/DDBJ whole genome shotgun (WGS) entry which is preliminary data.</text>
</comment>
<dbReference type="PANTHER" id="PTHR47723:SF13">
    <property type="entry name" value="PUTATIVE-RELATED"/>
    <property type="match status" value="1"/>
</dbReference>
<evidence type="ECO:0000313" key="2">
    <source>
        <dbReference type="EMBL" id="KAG7556791.1"/>
    </source>
</evidence>
<dbReference type="Proteomes" id="UP000694251">
    <property type="component" value="Chromosome 11"/>
</dbReference>
<keyword evidence="3" id="KW-1185">Reference proteome</keyword>
<protein>
    <submittedName>
        <fullName evidence="2">Ribonuclease H domain</fullName>
    </submittedName>
</protein>
<evidence type="ECO:0000313" key="3">
    <source>
        <dbReference type="Proteomes" id="UP000694251"/>
    </source>
</evidence>
<dbReference type="InterPro" id="IPR053151">
    <property type="entry name" value="RNase_H-like"/>
</dbReference>
<dbReference type="PROSITE" id="PS50879">
    <property type="entry name" value="RNASE_H_1"/>
    <property type="match status" value="1"/>
</dbReference>
<sequence length="271" mass="30472">MDYYINQNSNIIDKIPPNRRRAFFEKSLLEWLFDNLRVRSSSGGRSWPTLFSIAIWWAWKWRCGNVFGEQGRCRDRVRFLKDLADETTRSHLLSRDGTISGSRSEQIISWLKLSTDGASHGNPGPATAGGALRGEDGEWLGGFALNIGICSAPLAELWGVYYGLVIAWERGFRRVELEVDSELVVGFLQAGISDTHLLSFLVRLCHGFISRDWLVRVSHVYREANRLADGLANYVFSLDLGFLSLDSCPECVVSIMLEDVNGIGVPRSVRL</sequence>
<dbReference type="EMBL" id="JAEFBJ010000011">
    <property type="protein sequence ID" value="KAG7556791.1"/>
    <property type="molecule type" value="Genomic_DNA"/>
</dbReference>
<proteinExistence type="predicted"/>
<reference evidence="2 3" key="1">
    <citation type="submission" date="2020-12" db="EMBL/GenBank/DDBJ databases">
        <title>Concerted genomic and epigenomic changes stabilize Arabidopsis allopolyploids.</title>
        <authorList>
            <person name="Chen Z."/>
        </authorList>
    </citation>
    <scope>NUCLEOTIDE SEQUENCE [LARGE SCALE GENOMIC DNA]</scope>
    <source>
        <strain evidence="2">As9502</strain>
        <tissue evidence="2">Leaf</tissue>
    </source>
</reference>
<dbReference type="OrthoDB" id="980495at2759"/>
<dbReference type="GO" id="GO:0003676">
    <property type="term" value="F:nucleic acid binding"/>
    <property type="evidence" value="ECO:0007669"/>
    <property type="project" value="InterPro"/>
</dbReference>
<dbReference type="Pfam" id="PF13456">
    <property type="entry name" value="RVT_3"/>
    <property type="match status" value="1"/>
</dbReference>